<keyword evidence="1" id="KW-0812">Transmembrane</keyword>
<keyword evidence="1" id="KW-0472">Membrane</keyword>
<keyword evidence="3" id="KW-1185">Reference proteome</keyword>
<dbReference type="EMBL" id="JAHDVG010000468">
    <property type="protein sequence ID" value="KAH1181596.1"/>
    <property type="molecule type" value="Genomic_DNA"/>
</dbReference>
<name>A0A9D3XL99_9SAUR</name>
<organism evidence="2 3">
    <name type="scientific">Mauremys mutica</name>
    <name type="common">yellowpond turtle</name>
    <dbReference type="NCBI Taxonomy" id="74926"/>
    <lineage>
        <taxon>Eukaryota</taxon>
        <taxon>Metazoa</taxon>
        <taxon>Chordata</taxon>
        <taxon>Craniata</taxon>
        <taxon>Vertebrata</taxon>
        <taxon>Euteleostomi</taxon>
        <taxon>Archelosauria</taxon>
        <taxon>Testudinata</taxon>
        <taxon>Testudines</taxon>
        <taxon>Cryptodira</taxon>
        <taxon>Durocryptodira</taxon>
        <taxon>Testudinoidea</taxon>
        <taxon>Geoemydidae</taxon>
        <taxon>Geoemydinae</taxon>
        <taxon>Mauremys</taxon>
    </lineage>
</organism>
<comment type="caution">
    <text evidence="2">The sequence shown here is derived from an EMBL/GenBank/DDBJ whole genome shotgun (WGS) entry which is preliminary data.</text>
</comment>
<feature type="transmembrane region" description="Helical" evidence="1">
    <location>
        <begin position="38"/>
        <end position="60"/>
    </location>
</feature>
<reference evidence="2" key="1">
    <citation type="submission" date="2021-09" db="EMBL/GenBank/DDBJ databases">
        <title>The genome of Mauremys mutica provides insights into the evolution of semi-aquatic lifestyle.</title>
        <authorList>
            <person name="Gong S."/>
            <person name="Gao Y."/>
        </authorList>
    </citation>
    <scope>NUCLEOTIDE SEQUENCE</scope>
    <source>
        <strain evidence="2">MM-2020</strain>
        <tissue evidence="2">Muscle</tissue>
    </source>
</reference>
<gene>
    <name evidence="2" type="ORF">KIL84_005322</name>
</gene>
<accession>A0A9D3XL99</accession>
<keyword evidence="1" id="KW-1133">Transmembrane helix</keyword>
<evidence type="ECO:0000256" key="1">
    <source>
        <dbReference type="SAM" id="Phobius"/>
    </source>
</evidence>
<proteinExistence type="predicted"/>
<sequence>MLLWRLKDRKIYGERLRVLTCRCGIYVSHSRHLYSPGIVIFLTVTYLWNLIYFAVMVPAFPLKHRTVRLSQCVWSVEEMQSYFCYLFYVNETHFRFCSIIVRYFDHRIYQARGMSINTLPFQLKNLEFRVGLNQNLGS</sequence>
<evidence type="ECO:0000313" key="3">
    <source>
        <dbReference type="Proteomes" id="UP000827986"/>
    </source>
</evidence>
<dbReference type="Proteomes" id="UP000827986">
    <property type="component" value="Unassembled WGS sequence"/>
</dbReference>
<dbReference type="AlphaFoldDB" id="A0A9D3XL99"/>
<evidence type="ECO:0000313" key="2">
    <source>
        <dbReference type="EMBL" id="KAH1181596.1"/>
    </source>
</evidence>
<protein>
    <submittedName>
        <fullName evidence="2">Uncharacterized protein</fullName>
    </submittedName>
</protein>